<dbReference type="GO" id="GO:0016301">
    <property type="term" value="F:kinase activity"/>
    <property type="evidence" value="ECO:0007669"/>
    <property type="project" value="UniProtKB-KW"/>
</dbReference>
<dbReference type="InterPro" id="IPR029056">
    <property type="entry name" value="Ribokinase-like"/>
</dbReference>
<accession>A0AB33K610</accession>
<keyword evidence="2" id="KW-0808">Transferase</keyword>
<organism evidence="5">
    <name type="scientific">Kitasatospora sp. CMC57</name>
    <dbReference type="NCBI Taxonomy" id="3231513"/>
    <lineage>
        <taxon>Bacteria</taxon>
        <taxon>Bacillati</taxon>
        <taxon>Actinomycetota</taxon>
        <taxon>Actinomycetes</taxon>
        <taxon>Kitasatosporales</taxon>
        <taxon>Streptomycetaceae</taxon>
        <taxon>Kitasatospora</taxon>
    </lineage>
</organism>
<dbReference type="PROSITE" id="PS00584">
    <property type="entry name" value="PFKB_KINASES_2"/>
    <property type="match status" value="1"/>
</dbReference>
<reference evidence="5" key="1">
    <citation type="submission" date="2024-07" db="EMBL/GenBank/DDBJ databases">
        <title>Complete genome sequences of cellulolytic bacteria, Kitasatospora sp. CMC57 and Streptomyces sp. CMC78, isolated from Japanese agricultural soil.</title>
        <authorList>
            <person name="Hashimoto T."/>
            <person name="Ito M."/>
            <person name="Iwamoto M."/>
            <person name="Fukahori D."/>
            <person name="Shoda T."/>
            <person name="Sakoda M."/>
            <person name="Morohoshi T."/>
            <person name="Mitsuboshi M."/>
            <person name="Nishizawa T."/>
        </authorList>
    </citation>
    <scope>NUCLEOTIDE SEQUENCE</scope>
    <source>
        <strain evidence="5">CMC57</strain>
    </source>
</reference>
<dbReference type="Gene3D" id="3.40.1190.20">
    <property type="match status" value="1"/>
</dbReference>
<keyword evidence="3 5" id="KW-0418">Kinase</keyword>
<dbReference type="AlphaFoldDB" id="A0AB33K610"/>
<evidence type="ECO:0000259" key="4">
    <source>
        <dbReference type="Pfam" id="PF00294"/>
    </source>
</evidence>
<dbReference type="PANTHER" id="PTHR43320">
    <property type="entry name" value="SUGAR KINASE"/>
    <property type="match status" value="1"/>
</dbReference>
<dbReference type="InterPro" id="IPR052700">
    <property type="entry name" value="Carb_kinase_PfkB-like"/>
</dbReference>
<dbReference type="SUPFAM" id="SSF53613">
    <property type="entry name" value="Ribokinase-like"/>
    <property type="match status" value="1"/>
</dbReference>
<protein>
    <submittedName>
        <fullName evidence="5">PfkB family carbohydrate kinase</fullName>
    </submittedName>
</protein>
<sequence>MGGAGGVTGALLVIGDVVTDLVALHDRPLAPHTDTAARIAVLPGGSAANSAAWAAHSGAEVRLLSRVGTDSADWHRAELLGAGVRPHLVVDPQLSTAVVICLVDAEAERTFVTDSGAAARLGPADWDPALLDGVARLHLSGYLYFADQGRKLAELAVAAADARGVPVSVDPASTGFIERLGVATFRAAIEGAGLLLPNLAEARLLAGTDDPAAAAELLSAAHGEAVVKLGPQGALAARAGKVVARIPAAPCVPVDSTGAGDAFTGAFLAARLRGVELAEATAAGCAAGARSVALTGGRPPAR</sequence>
<proteinExistence type="inferred from homology"/>
<feature type="domain" description="Carbohydrate kinase PfkB" evidence="4">
    <location>
        <begin position="11"/>
        <end position="299"/>
    </location>
</feature>
<dbReference type="InterPro" id="IPR002173">
    <property type="entry name" value="Carboh/pur_kinase_PfkB_CS"/>
</dbReference>
<evidence type="ECO:0000256" key="1">
    <source>
        <dbReference type="ARBA" id="ARBA00010688"/>
    </source>
</evidence>
<evidence type="ECO:0000313" key="5">
    <source>
        <dbReference type="EMBL" id="BFP48195.1"/>
    </source>
</evidence>
<name>A0AB33K610_9ACTN</name>
<dbReference type="InterPro" id="IPR011611">
    <property type="entry name" value="PfkB_dom"/>
</dbReference>
<dbReference type="EMBL" id="AP035881">
    <property type="protein sequence ID" value="BFP48195.1"/>
    <property type="molecule type" value="Genomic_DNA"/>
</dbReference>
<comment type="similarity">
    <text evidence="1">Belongs to the carbohydrate kinase PfkB family.</text>
</comment>
<dbReference type="Pfam" id="PF00294">
    <property type="entry name" value="PfkB"/>
    <property type="match status" value="1"/>
</dbReference>
<gene>
    <name evidence="5" type="ORF">KCMC57_45630</name>
</gene>
<dbReference type="PANTHER" id="PTHR43320:SF3">
    <property type="entry name" value="CARBOHYDRATE KINASE PFKB DOMAIN-CONTAINING PROTEIN"/>
    <property type="match status" value="1"/>
</dbReference>
<evidence type="ECO:0000256" key="3">
    <source>
        <dbReference type="ARBA" id="ARBA00022777"/>
    </source>
</evidence>
<evidence type="ECO:0000256" key="2">
    <source>
        <dbReference type="ARBA" id="ARBA00022679"/>
    </source>
</evidence>